<evidence type="ECO:0000256" key="3">
    <source>
        <dbReference type="ARBA" id="ARBA00022989"/>
    </source>
</evidence>
<protein>
    <recommendedName>
        <fullName evidence="5">Transport permease protein</fullName>
    </recommendedName>
</protein>
<keyword evidence="5" id="KW-1003">Cell membrane</keyword>
<comment type="subcellular location">
    <subcellularLocation>
        <location evidence="5">Cell inner membrane</location>
        <topology evidence="5">Multi-pass membrane protein</topology>
    </subcellularLocation>
    <subcellularLocation>
        <location evidence="1">Membrane</location>
        <topology evidence="1">Multi-pass membrane protein</topology>
    </subcellularLocation>
</comment>
<feature type="transmembrane region" description="Helical" evidence="5">
    <location>
        <begin position="192"/>
        <end position="213"/>
    </location>
</feature>
<evidence type="ECO:0000313" key="7">
    <source>
        <dbReference type="EMBL" id="CUH62985.1"/>
    </source>
</evidence>
<dbReference type="GO" id="GO:0140359">
    <property type="term" value="F:ABC-type transporter activity"/>
    <property type="evidence" value="ECO:0007669"/>
    <property type="project" value="InterPro"/>
</dbReference>
<comment type="similarity">
    <text evidence="5">Belongs to the ABC-2 integral membrane protein family.</text>
</comment>
<dbReference type="InterPro" id="IPR047817">
    <property type="entry name" value="ABC2_TM_bact-type"/>
</dbReference>
<keyword evidence="4 5" id="KW-0472">Membrane</keyword>
<keyword evidence="2 5" id="KW-0812">Transmembrane</keyword>
<feature type="transmembrane region" description="Helical" evidence="5">
    <location>
        <begin position="43"/>
        <end position="68"/>
    </location>
</feature>
<keyword evidence="9" id="KW-1185">Reference proteome</keyword>
<dbReference type="GO" id="GO:0043190">
    <property type="term" value="C:ATP-binding cassette (ABC) transporter complex"/>
    <property type="evidence" value="ECO:0007669"/>
    <property type="project" value="InterPro"/>
</dbReference>
<dbReference type="EMBL" id="CYSC01000027">
    <property type="protein sequence ID" value="CUH72125.1"/>
    <property type="molecule type" value="Genomic_DNA"/>
</dbReference>
<reference evidence="7 9" key="2">
    <citation type="submission" date="2015-09" db="EMBL/GenBank/DDBJ databases">
        <authorList>
            <person name="Rodrigo-Torres L."/>
            <person name="Arahal D.R."/>
        </authorList>
    </citation>
    <scope>NUCLEOTIDE SEQUENCE [LARGE SCALE GENOMIC DNA]</scope>
    <source>
        <strain evidence="7 9">CECT 5118</strain>
    </source>
</reference>
<dbReference type="AlphaFoldDB" id="A0A0P1FR43"/>
<dbReference type="PANTHER" id="PTHR43332:SF2">
    <property type="entry name" value="INNER MEMBRANE TRANSPORT PERMEASE YADH"/>
    <property type="match status" value="1"/>
</dbReference>
<dbReference type="InterPro" id="IPR052522">
    <property type="entry name" value="ABC-2_transport_permease"/>
</dbReference>
<feature type="transmembrane region" description="Helical" evidence="5">
    <location>
        <begin position="162"/>
        <end position="185"/>
    </location>
</feature>
<evidence type="ECO:0000256" key="5">
    <source>
        <dbReference type="RuleBase" id="RU361157"/>
    </source>
</evidence>
<dbReference type="InterPro" id="IPR000412">
    <property type="entry name" value="ABC_2_transport"/>
</dbReference>
<dbReference type="Proteomes" id="UP000051887">
    <property type="component" value="Unassembled WGS sequence"/>
</dbReference>
<sequence length="278" mass="29616">MSQTSDSTTVANSSLANMGDRRFGRFNWLGMVTLARREILRFLVVWTQTLVAPLTTAALFLMIFSVAIGQTRGEVMGLPFTHFIAPGILMMTVIQNAFANTSSSIVISKVQGNIVDTLMPPLSPLELVLGYLAGAVARGVIVALLLSVGLVLFLGIVPAHPLLALAFVILGAALLGSIGMVAGIYSNKFDQMAAITNFIVTPLAFLSGTFYSVQALPPVIADMTRFNPIFYLIDGVRYGVLGVSDSAPMLALTVSALVTLAISALAWALFRSGYRLKN</sequence>
<dbReference type="EMBL" id="CYSB01000005">
    <property type="protein sequence ID" value="CUH62985.1"/>
    <property type="molecule type" value="Genomic_DNA"/>
</dbReference>
<feature type="transmembrane region" description="Helical" evidence="5">
    <location>
        <begin position="80"/>
        <end position="99"/>
    </location>
</feature>
<feature type="transmembrane region" description="Helical" evidence="5">
    <location>
        <begin position="249"/>
        <end position="270"/>
    </location>
</feature>
<feature type="domain" description="ABC transmembrane type-2" evidence="6">
    <location>
        <begin position="44"/>
        <end position="273"/>
    </location>
</feature>
<feature type="transmembrane region" description="Helical" evidence="5">
    <location>
        <begin position="128"/>
        <end position="156"/>
    </location>
</feature>
<evidence type="ECO:0000313" key="9">
    <source>
        <dbReference type="Proteomes" id="UP000051086"/>
    </source>
</evidence>
<organism evidence="8 10">
    <name type="scientific">Thalassovita autumnalis</name>
    <dbReference type="NCBI Taxonomy" id="2072972"/>
    <lineage>
        <taxon>Bacteria</taxon>
        <taxon>Pseudomonadati</taxon>
        <taxon>Pseudomonadota</taxon>
        <taxon>Alphaproteobacteria</taxon>
        <taxon>Rhodobacterales</taxon>
        <taxon>Roseobacteraceae</taxon>
        <taxon>Thalassovita</taxon>
    </lineage>
</organism>
<dbReference type="Pfam" id="PF01061">
    <property type="entry name" value="ABC2_membrane"/>
    <property type="match status" value="1"/>
</dbReference>
<evidence type="ECO:0000313" key="10">
    <source>
        <dbReference type="Proteomes" id="UP000051887"/>
    </source>
</evidence>
<dbReference type="PROSITE" id="PS51012">
    <property type="entry name" value="ABC_TM2"/>
    <property type="match status" value="1"/>
</dbReference>
<evidence type="ECO:0000313" key="8">
    <source>
        <dbReference type="EMBL" id="CUH72125.1"/>
    </source>
</evidence>
<accession>A0A0P1FR43</accession>
<reference evidence="8 10" key="1">
    <citation type="submission" date="2015-09" db="EMBL/GenBank/DDBJ databases">
        <authorList>
            <consortium name="Swine Surveillance"/>
        </authorList>
    </citation>
    <scope>NUCLEOTIDE SEQUENCE [LARGE SCALE GENOMIC DNA]</scope>
    <source>
        <strain evidence="8 10">5120</strain>
    </source>
</reference>
<evidence type="ECO:0000256" key="1">
    <source>
        <dbReference type="ARBA" id="ARBA00004141"/>
    </source>
</evidence>
<dbReference type="PANTHER" id="PTHR43332">
    <property type="entry name" value="INNER MEMBRANE TRANSPORT PERMEASE YADH-RELATED"/>
    <property type="match status" value="1"/>
</dbReference>
<dbReference type="PIRSF" id="PIRSF006648">
    <property type="entry name" value="DrrB"/>
    <property type="match status" value="1"/>
</dbReference>
<dbReference type="RefSeq" id="WP_058243444.1">
    <property type="nucleotide sequence ID" value="NZ_CYSB01000005.1"/>
</dbReference>
<evidence type="ECO:0000256" key="2">
    <source>
        <dbReference type="ARBA" id="ARBA00022692"/>
    </source>
</evidence>
<keyword evidence="5" id="KW-0813">Transport</keyword>
<dbReference type="PRINTS" id="PR00164">
    <property type="entry name" value="ABC2TRNSPORT"/>
</dbReference>
<proteinExistence type="inferred from homology"/>
<name>A0A0P1FR43_9RHOB</name>
<gene>
    <name evidence="8" type="primary">yadH</name>
    <name evidence="7" type="ORF">TL5118_00270</name>
    <name evidence="8" type="ORF">TL5120_01921</name>
</gene>
<keyword evidence="3 5" id="KW-1133">Transmembrane helix</keyword>
<dbReference type="Proteomes" id="UP000051086">
    <property type="component" value="Unassembled WGS sequence"/>
</dbReference>
<evidence type="ECO:0000259" key="6">
    <source>
        <dbReference type="PROSITE" id="PS51012"/>
    </source>
</evidence>
<evidence type="ECO:0000256" key="4">
    <source>
        <dbReference type="ARBA" id="ARBA00023136"/>
    </source>
</evidence>
<dbReference type="InterPro" id="IPR013525">
    <property type="entry name" value="ABC2_TM"/>
</dbReference>